<protein>
    <submittedName>
        <fullName evidence="1">XRE family transcriptional regulator</fullName>
    </submittedName>
</protein>
<reference evidence="1 2" key="1">
    <citation type="submission" date="2019-09" db="EMBL/GenBank/DDBJ databases">
        <title>FDA dAtabase for Regulatory Grade micrObial Sequences (FDA-ARGOS): Supporting development and validation of Infectious Disease Dx tests.</title>
        <authorList>
            <person name="Sciortino C."/>
            <person name="Tallon L."/>
            <person name="Sadzewicz L."/>
            <person name="Vavikolanu K."/>
            <person name="Mehta A."/>
            <person name="Aluvathingal J."/>
            <person name="Nadendla S."/>
            <person name="Nandy P."/>
            <person name="Geyer C."/>
            <person name="Yan Y."/>
            <person name="Sichtig H."/>
        </authorList>
    </citation>
    <scope>NUCLEOTIDE SEQUENCE [LARGE SCALE GENOMIC DNA]</scope>
    <source>
        <strain evidence="1 2">FDAARGOS_664</strain>
    </source>
</reference>
<gene>
    <name evidence="1" type="ORF">FOB72_03075</name>
</gene>
<proteinExistence type="predicted"/>
<evidence type="ECO:0000313" key="1">
    <source>
        <dbReference type="EMBL" id="QET01121.1"/>
    </source>
</evidence>
<dbReference type="RefSeq" id="WP_150371184.1">
    <property type="nucleotide sequence ID" value="NZ_CP044065.1"/>
</dbReference>
<accession>A0A5P2GZW0</accession>
<organism evidence="1 2">
    <name type="scientific">Cupriavidus pauculus</name>
    <dbReference type="NCBI Taxonomy" id="82633"/>
    <lineage>
        <taxon>Bacteria</taxon>
        <taxon>Pseudomonadati</taxon>
        <taxon>Pseudomonadota</taxon>
        <taxon>Betaproteobacteria</taxon>
        <taxon>Burkholderiales</taxon>
        <taxon>Burkholderiaceae</taxon>
        <taxon>Cupriavidus</taxon>
    </lineage>
</organism>
<dbReference type="OrthoDB" id="8653919at2"/>
<dbReference type="Proteomes" id="UP000322822">
    <property type="component" value="Chromosome 1"/>
</dbReference>
<sequence length="94" mass="10416">MRYSPPKAADFQRLKNDLGRTGEEMADLFGVAGGQQWRKYTGGAQPREMAPQMLFFGAARLALSDEELERVLARMREIGAAIDLSVEAPADEQD</sequence>
<name>A0A5P2GZW0_9BURK</name>
<dbReference type="EMBL" id="CP044065">
    <property type="protein sequence ID" value="QET01121.1"/>
    <property type="molecule type" value="Genomic_DNA"/>
</dbReference>
<dbReference type="AlphaFoldDB" id="A0A5P2GZW0"/>
<evidence type="ECO:0000313" key="2">
    <source>
        <dbReference type="Proteomes" id="UP000322822"/>
    </source>
</evidence>